<dbReference type="AlphaFoldDB" id="A0A8D8LV67"/>
<accession>A0A8D8LV67</accession>
<name>A0A8D8LV67_9HEMI</name>
<evidence type="ECO:0000256" key="1">
    <source>
        <dbReference type="SAM" id="MobiDB-lite"/>
    </source>
</evidence>
<feature type="compositionally biased region" description="Basic and acidic residues" evidence="1">
    <location>
        <begin position="35"/>
        <end position="48"/>
    </location>
</feature>
<dbReference type="EMBL" id="HBUF01023219">
    <property type="protein sequence ID" value="CAG6611896.1"/>
    <property type="molecule type" value="Transcribed_RNA"/>
</dbReference>
<proteinExistence type="predicted"/>
<reference evidence="2" key="1">
    <citation type="submission" date="2021-05" db="EMBL/GenBank/DDBJ databases">
        <authorList>
            <person name="Alioto T."/>
            <person name="Alioto T."/>
            <person name="Gomez Garrido J."/>
        </authorList>
    </citation>
    <scope>NUCLEOTIDE SEQUENCE</scope>
</reference>
<organism evidence="2">
    <name type="scientific">Cacopsylla melanoneura</name>
    <dbReference type="NCBI Taxonomy" id="428564"/>
    <lineage>
        <taxon>Eukaryota</taxon>
        <taxon>Metazoa</taxon>
        <taxon>Ecdysozoa</taxon>
        <taxon>Arthropoda</taxon>
        <taxon>Hexapoda</taxon>
        <taxon>Insecta</taxon>
        <taxon>Pterygota</taxon>
        <taxon>Neoptera</taxon>
        <taxon>Paraneoptera</taxon>
        <taxon>Hemiptera</taxon>
        <taxon>Sternorrhyncha</taxon>
        <taxon>Psylloidea</taxon>
        <taxon>Psyllidae</taxon>
        <taxon>Psyllinae</taxon>
        <taxon>Cacopsylla</taxon>
    </lineage>
</organism>
<evidence type="ECO:0000313" key="2">
    <source>
        <dbReference type="EMBL" id="CAG6611896.1"/>
    </source>
</evidence>
<dbReference type="EMBL" id="HBUF01023218">
    <property type="protein sequence ID" value="CAG6611895.1"/>
    <property type="molecule type" value="Transcribed_RNA"/>
</dbReference>
<protein>
    <submittedName>
        <fullName evidence="2">Uncharacterized protein</fullName>
    </submittedName>
</protein>
<sequence length="135" mass="15470">MTECAVLVVGLAEFEVANDTWNNNGKESEDFLESGESKEERQEEKELQLEEFQHDEKRNDQFLQLVTFFEAVLLVFQNVHFGVNVVKDGLGFVSAEVCYLIGKIDFDGSCFDEGFHLSSQKLEETVKLRLLGLWQ</sequence>
<feature type="region of interest" description="Disordered" evidence="1">
    <location>
        <begin position="25"/>
        <end position="48"/>
    </location>
</feature>